<keyword evidence="1" id="KW-0472">Membrane</keyword>
<organism evidence="2 3">
    <name type="scientific">Actinomycetospora rhizophila</name>
    <dbReference type="NCBI Taxonomy" id="1416876"/>
    <lineage>
        <taxon>Bacteria</taxon>
        <taxon>Bacillati</taxon>
        <taxon>Actinomycetota</taxon>
        <taxon>Actinomycetes</taxon>
        <taxon>Pseudonocardiales</taxon>
        <taxon>Pseudonocardiaceae</taxon>
        <taxon>Actinomycetospora</taxon>
    </lineage>
</organism>
<keyword evidence="1" id="KW-0812">Transmembrane</keyword>
<dbReference type="Proteomes" id="UP001596175">
    <property type="component" value="Unassembled WGS sequence"/>
</dbReference>
<evidence type="ECO:0000313" key="3">
    <source>
        <dbReference type="Proteomes" id="UP001596175"/>
    </source>
</evidence>
<protein>
    <submittedName>
        <fullName evidence="2">Uncharacterized protein</fullName>
    </submittedName>
</protein>
<sequence length="112" mass="11859">MHGRVARGHDPETLLFRTSPLLTAAIGPLLMIGPAAPEVLPLVTALYLAASVDLALMFLWGFGLGRRMGAGLLAESLSGLVNLVIGPVVVGVKLLAGHELVRYPDQRIGVRR</sequence>
<feature type="transmembrane region" description="Helical" evidence="1">
    <location>
        <begin position="14"/>
        <end position="33"/>
    </location>
</feature>
<evidence type="ECO:0000313" key="2">
    <source>
        <dbReference type="EMBL" id="MFC5141735.1"/>
    </source>
</evidence>
<feature type="transmembrane region" description="Helical" evidence="1">
    <location>
        <begin position="39"/>
        <end position="60"/>
    </location>
</feature>
<accession>A0ABV9ZN76</accession>
<keyword evidence="1" id="KW-1133">Transmembrane helix</keyword>
<reference evidence="3" key="1">
    <citation type="journal article" date="2019" name="Int. J. Syst. Evol. Microbiol.">
        <title>The Global Catalogue of Microorganisms (GCM) 10K type strain sequencing project: providing services to taxonomists for standard genome sequencing and annotation.</title>
        <authorList>
            <consortium name="The Broad Institute Genomics Platform"/>
            <consortium name="The Broad Institute Genome Sequencing Center for Infectious Disease"/>
            <person name="Wu L."/>
            <person name="Ma J."/>
        </authorList>
    </citation>
    <scope>NUCLEOTIDE SEQUENCE [LARGE SCALE GENOMIC DNA]</scope>
    <source>
        <strain evidence="3">XZYJ18</strain>
    </source>
</reference>
<dbReference type="RefSeq" id="WP_378023876.1">
    <property type="nucleotide sequence ID" value="NZ_JBHSKG010000018.1"/>
</dbReference>
<dbReference type="EMBL" id="JBHSKG010000018">
    <property type="protein sequence ID" value="MFC5141735.1"/>
    <property type="molecule type" value="Genomic_DNA"/>
</dbReference>
<comment type="caution">
    <text evidence="2">The sequence shown here is derived from an EMBL/GenBank/DDBJ whole genome shotgun (WGS) entry which is preliminary data.</text>
</comment>
<keyword evidence="3" id="KW-1185">Reference proteome</keyword>
<name>A0ABV9ZN76_9PSEU</name>
<gene>
    <name evidence="2" type="ORF">ACFPK1_26095</name>
</gene>
<feature type="transmembrane region" description="Helical" evidence="1">
    <location>
        <begin position="72"/>
        <end position="96"/>
    </location>
</feature>
<proteinExistence type="predicted"/>
<evidence type="ECO:0000256" key="1">
    <source>
        <dbReference type="SAM" id="Phobius"/>
    </source>
</evidence>